<keyword evidence="4" id="KW-0997">Cell inner membrane</keyword>
<protein>
    <submittedName>
        <fullName evidence="7">ABC transporter substrate-binding protein</fullName>
    </submittedName>
</protein>
<evidence type="ECO:0000256" key="5">
    <source>
        <dbReference type="ARBA" id="ARBA00023136"/>
    </source>
</evidence>
<comment type="caution">
    <text evidence="7">The sequence shown here is derived from an EMBL/GenBank/DDBJ whole genome shotgun (WGS) entry which is preliminary data.</text>
</comment>
<dbReference type="InterPro" id="IPR044527">
    <property type="entry name" value="NrtA/CpmA_ABC-bd_dom"/>
</dbReference>
<evidence type="ECO:0000313" key="7">
    <source>
        <dbReference type="EMBL" id="MBO0905562.1"/>
    </source>
</evidence>
<organism evidence="7 8">
    <name type="scientific">Jiella sonneratiae</name>
    <dbReference type="NCBI Taxonomy" id="2816856"/>
    <lineage>
        <taxon>Bacteria</taxon>
        <taxon>Pseudomonadati</taxon>
        <taxon>Pseudomonadota</taxon>
        <taxon>Alphaproteobacteria</taxon>
        <taxon>Hyphomicrobiales</taxon>
        <taxon>Aurantimonadaceae</taxon>
        <taxon>Jiella</taxon>
    </lineage>
</organism>
<feature type="region of interest" description="Disordered" evidence="6">
    <location>
        <begin position="357"/>
        <end position="382"/>
    </location>
</feature>
<evidence type="ECO:0000313" key="8">
    <source>
        <dbReference type="Proteomes" id="UP000664288"/>
    </source>
</evidence>
<accession>A0ABS3J7E3</accession>
<name>A0ABS3J7E3_9HYPH</name>
<keyword evidence="5" id="KW-0472">Membrane</keyword>
<proteinExistence type="predicted"/>
<dbReference type="Gene3D" id="3.40.190.10">
    <property type="entry name" value="Periplasmic binding protein-like II"/>
    <property type="match status" value="2"/>
</dbReference>
<dbReference type="PANTHER" id="PTHR30024">
    <property type="entry name" value="ALIPHATIC SULFONATES-BINDING PROTEIN-RELATED"/>
    <property type="match status" value="1"/>
</dbReference>
<dbReference type="Pfam" id="PF13379">
    <property type="entry name" value="NMT1_2"/>
    <property type="match status" value="1"/>
</dbReference>
<dbReference type="RefSeq" id="WP_207352194.1">
    <property type="nucleotide sequence ID" value="NZ_JAFMPY010000022.1"/>
</dbReference>
<sequence length="382" mass="39767">MAGTSFIRAGYVPLLDGAVLIAAARKGFAEARGVALALQRETSWATIRDRIGVGQFDCAHMLAPMPIAANLGLGPLPVPLLAPMVLALGGNGVTVSNVVAAAMDRAGPAGYDAAPAGAGRALAAVVAARRAEGGQPLRLAVVHHHSSHNYDLRYWLAASGIEPERDVEITVVPPPLMPDALSGGGIDGFCAGEPWGTIAVTRGVGRIVTSRAEIWRRGPEKVLGVRKAFADENPEALARLVLALADAAAWCSRPENFAELAGLLAARDCLDVEPETLMPGLAGRLQTAPGRFRDIADFMVFAGGGANRPDPAHGRWLYRQMVRWGDAPSSDEGAAIAGATFDPTLYDLAMGIGDGNQAASDMTGDDDAATPQGPRGLYDVNE</sequence>
<dbReference type="EMBL" id="JAFMPY010000022">
    <property type="protein sequence ID" value="MBO0905562.1"/>
    <property type="molecule type" value="Genomic_DNA"/>
</dbReference>
<evidence type="ECO:0000256" key="3">
    <source>
        <dbReference type="ARBA" id="ARBA00022475"/>
    </source>
</evidence>
<dbReference type="SUPFAM" id="SSF53850">
    <property type="entry name" value="Periplasmic binding protein-like II"/>
    <property type="match status" value="1"/>
</dbReference>
<reference evidence="7 8" key="1">
    <citation type="submission" date="2021-03" db="EMBL/GenBank/DDBJ databases">
        <title>Whole genome sequence of Jiella sp. MQZ13P-4.</title>
        <authorList>
            <person name="Tuo L."/>
        </authorList>
    </citation>
    <scope>NUCLEOTIDE SEQUENCE [LARGE SCALE GENOMIC DNA]</scope>
    <source>
        <strain evidence="7 8">MQZ13P-4</strain>
    </source>
</reference>
<keyword evidence="2" id="KW-0813">Transport</keyword>
<gene>
    <name evidence="7" type="ORF">J1C47_18100</name>
</gene>
<dbReference type="CDD" id="cd13553">
    <property type="entry name" value="PBP2_NrtA_CpmA_like"/>
    <property type="match status" value="1"/>
</dbReference>
<keyword evidence="8" id="KW-1185">Reference proteome</keyword>
<evidence type="ECO:0000256" key="6">
    <source>
        <dbReference type="SAM" id="MobiDB-lite"/>
    </source>
</evidence>
<dbReference type="PANTHER" id="PTHR30024:SF43">
    <property type="entry name" value="BLL4572 PROTEIN"/>
    <property type="match status" value="1"/>
</dbReference>
<evidence type="ECO:0000256" key="2">
    <source>
        <dbReference type="ARBA" id="ARBA00022448"/>
    </source>
</evidence>
<dbReference type="Proteomes" id="UP000664288">
    <property type="component" value="Unassembled WGS sequence"/>
</dbReference>
<comment type="subcellular location">
    <subcellularLocation>
        <location evidence="1">Endomembrane system</location>
    </subcellularLocation>
</comment>
<keyword evidence="3" id="KW-1003">Cell membrane</keyword>
<evidence type="ECO:0000256" key="4">
    <source>
        <dbReference type="ARBA" id="ARBA00022519"/>
    </source>
</evidence>
<evidence type="ECO:0000256" key="1">
    <source>
        <dbReference type="ARBA" id="ARBA00004308"/>
    </source>
</evidence>